<reference evidence="6 8" key="1">
    <citation type="submission" date="2018-08" db="EMBL/GenBank/DDBJ databases">
        <title>A genome reference for cultivated species of the human gut microbiota.</title>
        <authorList>
            <person name="Zou Y."/>
            <person name="Xue W."/>
            <person name="Luo G."/>
        </authorList>
    </citation>
    <scope>NUCLEOTIDE SEQUENCE [LARGE SCALE GENOMIC DNA]</scope>
    <source>
        <strain evidence="6 8">AF26-4BH</strain>
        <strain evidence="5">TF05-5AC</strain>
    </source>
</reference>
<dbReference type="GO" id="GO:0003700">
    <property type="term" value="F:DNA-binding transcription factor activity"/>
    <property type="evidence" value="ECO:0007669"/>
    <property type="project" value="TreeGrafter"/>
</dbReference>
<dbReference type="RefSeq" id="WP_117531565.1">
    <property type="nucleotide sequence ID" value="NZ_JBKVAZ010000010.1"/>
</dbReference>
<evidence type="ECO:0000256" key="2">
    <source>
        <dbReference type="ARBA" id="ARBA00023125"/>
    </source>
</evidence>
<dbReference type="OrthoDB" id="3176638at2"/>
<dbReference type="PROSITE" id="PS50042">
    <property type="entry name" value="CNMP_BINDING_3"/>
    <property type="match status" value="1"/>
</dbReference>
<dbReference type="EMBL" id="QVLV01000004">
    <property type="protein sequence ID" value="RGE62611.1"/>
    <property type="molecule type" value="Genomic_DNA"/>
</dbReference>
<dbReference type="AlphaFoldDB" id="A0A3E3IEG2"/>
<feature type="domain" description="Cyclic nucleotide-binding" evidence="4">
    <location>
        <begin position="20"/>
        <end position="94"/>
    </location>
</feature>
<organism evidence="6 8">
    <name type="scientific">Eisenbergiella massiliensis</name>
    <dbReference type="NCBI Taxonomy" id="1720294"/>
    <lineage>
        <taxon>Bacteria</taxon>
        <taxon>Bacillati</taxon>
        <taxon>Bacillota</taxon>
        <taxon>Clostridia</taxon>
        <taxon>Lachnospirales</taxon>
        <taxon>Lachnospiraceae</taxon>
        <taxon>Eisenbergiella</taxon>
    </lineage>
</organism>
<dbReference type="InterPro" id="IPR012318">
    <property type="entry name" value="HTH_CRP"/>
</dbReference>
<comment type="caution">
    <text evidence="6">The sequence shown here is derived from an EMBL/GenBank/DDBJ whole genome shotgun (WGS) entry which is preliminary data.</text>
</comment>
<keyword evidence="2" id="KW-0238">DNA-binding</keyword>
<evidence type="ECO:0000313" key="5">
    <source>
        <dbReference type="EMBL" id="RGE62611.1"/>
    </source>
</evidence>
<dbReference type="Pfam" id="PF00027">
    <property type="entry name" value="cNMP_binding"/>
    <property type="match status" value="1"/>
</dbReference>
<dbReference type="InterPro" id="IPR050397">
    <property type="entry name" value="Env_Response_Regulators"/>
</dbReference>
<proteinExistence type="predicted"/>
<dbReference type="Proteomes" id="UP000260812">
    <property type="component" value="Unassembled WGS sequence"/>
</dbReference>
<evidence type="ECO:0000313" key="8">
    <source>
        <dbReference type="Proteomes" id="UP000261166"/>
    </source>
</evidence>
<dbReference type="GO" id="GO:0005829">
    <property type="term" value="C:cytosol"/>
    <property type="evidence" value="ECO:0007669"/>
    <property type="project" value="TreeGrafter"/>
</dbReference>
<evidence type="ECO:0000313" key="7">
    <source>
        <dbReference type="Proteomes" id="UP000260812"/>
    </source>
</evidence>
<dbReference type="InterPro" id="IPR014710">
    <property type="entry name" value="RmlC-like_jellyroll"/>
</dbReference>
<dbReference type="InterPro" id="IPR000595">
    <property type="entry name" value="cNMP-bd_dom"/>
</dbReference>
<protein>
    <submittedName>
        <fullName evidence="6">Crp/Fnr family transcriptional regulator</fullName>
    </submittedName>
</protein>
<evidence type="ECO:0000256" key="1">
    <source>
        <dbReference type="ARBA" id="ARBA00023015"/>
    </source>
</evidence>
<evidence type="ECO:0000256" key="3">
    <source>
        <dbReference type="ARBA" id="ARBA00023163"/>
    </source>
</evidence>
<dbReference type="InterPro" id="IPR036390">
    <property type="entry name" value="WH_DNA-bd_sf"/>
</dbReference>
<dbReference type="Gene3D" id="2.60.120.10">
    <property type="entry name" value="Jelly Rolls"/>
    <property type="match status" value="1"/>
</dbReference>
<dbReference type="SUPFAM" id="SSF46785">
    <property type="entry name" value="Winged helix' DNA-binding domain"/>
    <property type="match status" value="1"/>
</dbReference>
<dbReference type="PANTHER" id="PTHR24567:SF26">
    <property type="entry name" value="REGULATORY PROTEIN YEIL"/>
    <property type="match status" value="1"/>
</dbReference>
<dbReference type="Proteomes" id="UP000261166">
    <property type="component" value="Unassembled WGS sequence"/>
</dbReference>
<dbReference type="CDD" id="cd00038">
    <property type="entry name" value="CAP_ED"/>
    <property type="match status" value="1"/>
</dbReference>
<dbReference type="SUPFAM" id="SSF51206">
    <property type="entry name" value="cAMP-binding domain-like"/>
    <property type="match status" value="1"/>
</dbReference>
<gene>
    <name evidence="6" type="ORF">DWY69_26265</name>
    <name evidence="5" type="ORF">DXC51_08465</name>
</gene>
<dbReference type="PANTHER" id="PTHR24567">
    <property type="entry name" value="CRP FAMILY TRANSCRIPTIONAL REGULATORY PROTEIN"/>
    <property type="match status" value="1"/>
</dbReference>
<dbReference type="Pfam" id="PF13545">
    <property type="entry name" value="HTH_Crp_2"/>
    <property type="match status" value="1"/>
</dbReference>
<keyword evidence="3" id="KW-0804">Transcription</keyword>
<name>A0A3E3IEG2_9FIRM</name>
<evidence type="ECO:0000313" key="6">
    <source>
        <dbReference type="EMBL" id="RGE65371.1"/>
    </source>
</evidence>
<keyword evidence="7" id="KW-1185">Reference proteome</keyword>
<dbReference type="GeneID" id="97986910"/>
<dbReference type="GO" id="GO:0003677">
    <property type="term" value="F:DNA binding"/>
    <property type="evidence" value="ECO:0007669"/>
    <property type="project" value="UniProtKB-KW"/>
</dbReference>
<dbReference type="InterPro" id="IPR018490">
    <property type="entry name" value="cNMP-bd_dom_sf"/>
</dbReference>
<keyword evidence="1" id="KW-0805">Transcription regulation</keyword>
<sequence>MHNISFLQNENLPSFAQFCISDSRYEDLRTHFAKKTYRAGECVQSEGDTITHFGIVVSGILKAVSYSRDGEELCNAYFEEEDVFPEFLYLTGNRHYTYLLYVEKRAEVLWIPIFLLEEMLSADAGLVSALLCYVSQRGLKNQLYLNCLNYQTVRERIAYWIMGVRKIEARQEQEVHMPRSQRIFANMLHVNRSSLNQELKQMEREGYFRLDKERLLHVEGERLKELL</sequence>
<accession>A0A3E3IEG2</accession>
<dbReference type="EMBL" id="QVLU01000036">
    <property type="protein sequence ID" value="RGE65371.1"/>
    <property type="molecule type" value="Genomic_DNA"/>
</dbReference>
<evidence type="ECO:0000259" key="4">
    <source>
        <dbReference type="PROSITE" id="PS50042"/>
    </source>
</evidence>